<dbReference type="Gene3D" id="3.40.30.10">
    <property type="entry name" value="Glutaredoxin"/>
    <property type="match status" value="1"/>
</dbReference>
<keyword evidence="5" id="KW-1133">Transmembrane helix</keyword>
<evidence type="ECO:0000256" key="5">
    <source>
        <dbReference type="SAM" id="Phobius"/>
    </source>
</evidence>
<feature type="disulfide bond" description="Redox-active" evidence="4">
    <location>
        <begin position="64"/>
        <end position="68"/>
    </location>
</feature>
<dbReference type="InterPro" id="IPR036249">
    <property type="entry name" value="Thioredoxin-like_sf"/>
</dbReference>
<evidence type="ECO:0000313" key="9">
    <source>
        <dbReference type="Proteomes" id="UP000218627"/>
    </source>
</evidence>
<keyword evidence="2 3" id="KW-0186">Copper</keyword>
<reference evidence="9" key="1">
    <citation type="submission" date="2017-09" db="EMBL/GenBank/DDBJ databases">
        <authorList>
            <person name="Varghese N."/>
            <person name="Submissions S."/>
        </authorList>
    </citation>
    <scope>NUCLEOTIDE SEQUENCE [LARGE SCALE GENOMIC DNA]</scope>
    <source>
        <strain evidence="9">DSM 2913</strain>
    </source>
</reference>
<dbReference type="AlphaFoldDB" id="A0A285P601"/>
<protein>
    <submittedName>
        <fullName evidence="8">Protein SCO1/2</fullName>
    </submittedName>
</protein>
<keyword evidence="3" id="KW-0479">Metal-binding</keyword>
<feature type="binding site" evidence="3">
    <location>
        <position position="64"/>
    </location>
    <ligand>
        <name>Cu cation</name>
        <dbReference type="ChEBI" id="CHEBI:23378"/>
    </ligand>
</feature>
<keyword evidence="4" id="KW-1015">Disulfide bond</keyword>
<organism evidence="8 9">
    <name type="scientific">Hydrogenobacter hydrogenophilus</name>
    <dbReference type="NCBI Taxonomy" id="35835"/>
    <lineage>
        <taxon>Bacteria</taxon>
        <taxon>Pseudomonadati</taxon>
        <taxon>Aquificota</taxon>
        <taxon>Aquificia</taxon>
        <taxon>Aquificales</taxon>
        <taxon>Aquificaceae</taxon>
        <taxon>Hydrogenobacter</taxon>
    </lineage>
</organism>
<name>A0A285P601_9AQUI</name>
<keyword evidence="6" id="KW-0732">Signal</keyword>
<dbReference type="Pfam" id="PF02630">
    <property type="entry name" value="SCO1-SenC"/>
    <property type="match status" value="1"/>
</dbReference>
<evidence type="ECO:0000256" key="1">
    <source>
        <dbReference type="ARBA" id="ARBA00010996"/>
    </source>
</evidence>
<feature type="binding site" evidence="3">
    <location>
        <position position="68"/>
    </location>
    <ligand>
        <name>Cu cation</name>
        <dbReference type="ChEBI" id="CHEBI:23378"/>
    </ligand>
</feature>
<evidence type="ECO:0000256" key="6">
    <source>
        <dbReference type="SAM" id="SignalP"/>
    </source>
</evidence>
<keyword evidence="5" id="KW-0812">Transmembrane</keyword>
<dbReference type="InterPro" id="IPR003782">
    <property type="entry name" value="SCO1/SenC"/>
</dbReference>
<evidence type="ECO:0000259" key="7">
    <source>
        <dbReference type="PROSITE" id="PS51352"/>
    </source>
</evidence>
<dbReference type="SUPFAM" id="SSF52833">
    <property type="entry name" value="Thioredoxin-like"/>
    <property type="match status" value="1"/>
</dbReference>
<evidence type="ECO:0000256" key="2">
    <source>
        <dbReference type="ARBA" id="ARBA00023008"/>
    </source>
</evidence>
<dbReference type="CDD" id="cd02968">
    <property type="entry name" value="SCO"/>
    <property type="match status" value="1"/>
</dbReference>
<dbReference type="PANTHER" id="PTHR12151">
    <property type="entry name" value="ELECTRON TRANSPORT PROTIN SCO1/SENC FAMILY MEMBER"/>
    <property type="match status" value="1"/>
</dbReference>
<evidence type="ECO:0000313" key="8">
    <source>
        <dbReference type="EMBL" id="SNZ16687.1"/>
    </source>
</evidence>
<dbReference type="PROSITE" id="PS51352">
    <property type="entry name" value="THIOREDOXIN_2"/>
    <property type="match status" value="1"/>
</dbReference>
<gene>
    <name evidence="8" type="ORF">SAMN06265353_1683</name>
</gene>
<dbReference type="GO" id="GO:0046872">
    <property type="term" value="F:metal ion binding"/>
    <property type="evidence" value="ECO:0007669"/>
    <property type="project" value="UniProtKB-KW"/>
</dbReference>
<feature type="domain" description="Thioredoxin" evidence="7">
    <location>
        <begin position="25"/>
        <end position="182"/>
    </location>
</feature>
<feature type="transmembrane region" description="Helical" evidence="5">
    <location>
        <begin position="210"/>
        <end position="232"/>
    </location>
</feature>
<comment type="similarity">
    <text evidence="1">Belongs to the SCO1/2 family.</text>
</comment>
<sequence>MIALVSLLIFLNLCAFAELLPDEKKTVGTYVPNILLETHSGQKVKLKELADGKPLIINPIYTRCTSACPLMTEGLKRAISNLKESVKVISLTFDPRDTIYDLQRFHSVHKLPENWVVARSEQSEKLLRAIDFPYRYDKSLGEFDHPNLYVVLTPSGKISRYIYGVNPKIRDLQLSILEAKKEEARLSPLEGFLLRCFRYDPSRGTYDIDWFFIFDVLGGLLTFIVVPILVWGRNLYEFILKKS</sequence>
<dbReference type="EMBL" id="OBEN01000014">
    <property type="protein sequence ID" value="SNZ16687.1"/>
    <property type="molecule type" value="Genomic_DNA"/>
</dbReference>
<proteinExistence type="inferred from homology"/>
<accession>A0A285P601</accession>
<feature type="signal peptide" evidence="6">
    <location>
        <begin position="1"/>
        <end position="17"/>
    </location>
</feature>
<dbReference type="InterPro" id="IPR013766">
    <property type="entry name" value="Thioredoxin_domain"/>
</dbReference>
<dbReference type="PANTHER" id="PTHR12151:SF8">
    <property type="entry name" value="THIOREDOXIN DOMAIN-CONTAINING PROTEIN"/>
    <property type="match status" value="1"/>
</dbReference>
<feature type="chain" id="PRO_5012425140" evidence="6">
    <location>
        <begin position="18"/>
        <end position="243"/>
    </location>
</feature>
<keyword evidence="9" id="KW-1185">Reference proteome</keyword>
<keyword evidence="5" id="KW-0472">Membrane</keyword>
<dbReference type="Proteomes" id="UP000218627">
    <property type="component" value="Unassembled WGS sequence"/>
</dbReference>
<evidence type="ECO:0000256" key="3">
    <source>
        <dbReference type="PIRSR" id="PIRSR603782-1"/>
    </source>
</evidence>
<evidence type="ECO:0000256" key="4">
    <source>
        <dbReference type="PIRSR" id="PIRSR603782-2"/>
    </source>
</evidence>
<dbReference type="OrthoDB" id="5296507at2"/>
<dbReference type="RefSeq" id="WP_096603411.1">
    <property type="nucleotide sequence ID" value="NZ_OBEN01000014.1"/>
</dbReference>